<proteinExistence type="predicted"/>
<dbReference type="AlphaFoldDB" id="A0A1H3PHN9"/>
<evidence type="ECO:0000313" key="2">
    <source>
        <dbReference type="EMBL" id="SDZ00624.1"/>
    </source>
</evidence>
<gene>
    <name evidence="2" type="ORF">SAMN04488069_1331</name>
</gene>
<protein>
    <submittedName>
        <fullName evidence="2">Uncharacterized protein</fullName>
    </submittedName>
</protein>
<organism evidence="2 3">
    <name type="scientific">Hymenobacter psychrophilus</name>
    <dbReference type="NCBI Taxonomy" id="651662"/>
    <lineage>
        <taxon>Bacteria</taxon>
        <taxon>Pseudomonadati</taxon>
        <taxon>Bacteroidota</taxon>
        <taxon>Cytophagia</taxon>
        <taxon>Cytophagales</taxon>
        <taxon>Hymenobacteraceae</taxon>
        <taxon>Hymenobacter</taxon>
    </lineage>
</organism>
<accession>A0A1H3PHN9</accession>
<name>A0A1H3PHN9_9BACT</name>
<feature type="non-terminal residue" evidence="2">
    <location>
        <position position="1"/>
    </location>
</feature>
<evidence type="ECO:0000313" key="3">
    <source>
        <dbReference type="Proteomes" id="UP000199249"/>
    </source>
</evidence>
<reference evidence="3" key="1">
    <citation type="submission" date="2016-10" db="EMBL/GenBank/DDBJ databases">
        <authorList>
            <person name="Varghese N."/>
            <person name="Submissions S."/>
        </authorList>
    </citation>
    <scope>NUCLEOTIDE SEQUENCE [LARGE SCALE GENOMIC DNA]</scope>
    <source>
        <strain evidence="3">CGMCC 1.8975</strain>
    </source>
</reference>
<dbReference type="RefSeq" id="WP_217633898.1">
    <property type="nucleotide sequence ID" value="NZ_FNOV01000033.1"/>
</dbReference>
<dbReference type="Proteomes" id="UP000199249">
    <property type="component" value="Unassembled WGS sequence"/>
</dbReference>
<sequence length="387" mass="40599">KLQLADSLLLNSDFQDWTADLSRPRNWTYSGPAGKVQAARVNADQVGRYQLDLQPGAVAGGPDAGLLSSPVRLLDGQNRSPLQLTIKARTVGLPSSVGEPRPEPRIVRLPVQLLVNGAAAGLPLLFEYSSADKADEQQLLLPGDLGTGQLRLRLGTPELLAGPAPSAAYPLRVLVESVALAVVPAARSWPTEDRFLALNPTAGTGIVLPAVELVHADIPRLALPNGLPGPVSEMDVLAWRHALSLPDGSATTGWVRRAPTVAEPDPEAPAVLAGIVATPPAPLLELAAMERLELRTAPAVGLTGVVSGPAVGQVGVGRMLDAVTDEPGRFAVVSCQTDELQDQATIVVRRLRAGSYTEAPTGPTGRVRFTSQGPRYAGRQGFRRPGA</sequence>
<feature type="region of interest" description="Disordered" evidence="1">
    <location>
        <begin position="357"/>
        <end position="387"/>
    </location>
</feature>
<keyword evidence="3" id="KW-1185">Reference proteome</keyword>
<dbReference type="STRING" id="651662.SAMN04488069_1331"/>
<dbReference type="EMBL" id="FNOV01000033">
    <property type="protein sequence ID" value="SDZ00624.1"/>
    <property type="molecule type" value="Genomic_DNA"/>
</dbReference>
<evidence type="ECO:0000256" key="1">
    <source>
        <dbReference type="SAM" id="MobiDB-lite"/>
    </source>
</evidence>